<keyword evidence="3" id="KW-1185">Reference proteome</keyword>
<comment type="caution">
    <text evidence="2">The sequence shown here is derived from an EMBL/GenBank/DDBJ whole genome shotgun (WGS) entry which is preliminary data.</text>
</comment>
<name>A0A5B7FVV3_PORTR</name>
<evidence type="ECO:0000313" key="2">
    <source>
        <dbReference type="EMBL" id="MPC49465.1"/>
    </source>
</evidence>
<accession>A0A5B7FVV3</accession>
<dbReference type="EMBL" id="VSRR010008885">
    <property type="protein sequence ID" value="MPC49465.1"/>
    <property type="molecule type" value="Genomic_DNA"/>
</dbReference>
<reference evidence="2 3" key="1">
    <citation type="submission" date="2019-05" db="EMBL/GenBank/DDBJ databases">
        <title>Another draft genome of Portunus trituberculatus and its Hox gene families provides insights of decapod evolution.</title>
        <authorList>
            <person name="Jeong J.-H."/>
            <person name="Song I."/>
            <person name="Kim S."/>
            <person name="Choi T."/>
            <person name="Kim D."/>
            <person name="Ryu S."/>
            <person name="Kim W."/>
        </authorList>
    </citation>
    <scope>NUCLEOTIDE SEQUENCE [LARGE SCALE GENOMIC DNA]</scope>
    <source>
        <tissue evidence="2">Muscle</tissue>
    </source>
</reference>
<sequence>METEFLNAVISLRSKGNRVEGAVRRRHDWRLLIVSQGHSTCLSGCSPREPSTYQPITIRSEAAVTKHFTSSPSHPVPTDLDLPSHFSLRH</sequence>
<dbReference type="AlphaFoldDB" id="A0A5B7FVV3"/>
<gene>
    <name evidence="2" type="ORF">E2C01_043267</name>
</gene>
<evidence type="ECO:0000313" key="3">
    <source>
        <dbReference type="Proteomes" id="UP000324222"/>
    </source>
</evidence>
<dbReference type="Proteomes" id="UP000324222">
    <property type="component" value="Unassembled WGS sequence"/>
</dbReference>
<protein>
    <submittedName>
        <fullName evidence="2">Uncharacterized protein</fullName>
    </submittedName>
</protein>
<organism evidence="2 3">
    <name type="scientific">Portunus trituberculatus</name>
    <name type="common">Swimming crab</name>
    <name type="synonym">Neptunus trituberculatus</name>
    <dbReference type="NCBI Taxonomy" id="210409"/>
    <lineage>
        <taxon>Eukaryota</taxon>
        <taxon>Metazoa</taxon>
        <taxon>Ecdysozoa</taxon>
        <taxon>Arthropoda</taxon>
        <taxon>Crustacea</taxon>
        <taxon>Multicrustacea</taxon>
        <taxon>Malacostraca</taxon>
        <taxon>Eumalacostraca</taxon>
        <taxon>Eucarida</taxon>
        <taxon>Decapoda</taxon>
        <taxon>Pleocyemata</taxon>
        <taxon>Brachyura</taxon>
        <taxon>Eubrachyura</taxon>
        <taxon>Portunoidea</taxon>
        <taxon>Portunidae</taxon>
        <taxon>Portuninae</taxon>
        <taxon>Portunus</taxon>
    </lineage>
</organism>
<proteinExistence type="predicted"/>
<feature type="region of interest" description="Disordered" evidence="1">
    <location>
        <begin position="68"/>
        <end position="90"/>
    </location>
</feature>
<evidence type="ECO:0000256" key="1">
    <source>
        <dbReference type="SAM" id="MobiDB-lite"/>
    </source>
</evidence>